<dbReference type="InterPro" id="IPR016032">
    <property type="entry name" value="Sig_transdc_resp-reg_C-effctor"/>
</dbReference>
<dbReference type="PANTHER" id="PTHR44688">
    <property type="entry name" value="DNA-BINDING TRANSCRIPTIONAL ACTIVATOR DEVR_DOSR"/>
    <property type="match status" value="1"/>
</dbReference>
<dbReference type="EMBL" id="FNVU01000014">
    <property type="protein sequence ID" value="SEG83599.1"/>
    <property type="molecule type" value="Genomic_DNA"/>
</dbReference>
<dbReference type="AlphaFoldDB" id="A0A1H6DE83"/>
<feature type="domain" description="HTH luxR-type" evidence="4">
    <location>
        <begin position="174"/>
        <end position="239"/>
    </location>
</feature>
<dbReference type="PRINTS" id="PR00038">
    <property type="entry name" value="HTHLUXR"/>
</dbReference>
<dbReference type="InterPro" id="IPR036388">
    <property type="entry name" value="WH-like_DNA-bd_sf"/>
</dbReference>
<evidence type="ECO:0000256" key="3">
    <source>
        <dbReference type="ARBA" id="ARBA00023163"/>
    </source>
</evidence>
<dbReference type="GO" id="GO:0006355">
    <property type="term" value="P:regulation of DNA-templated transcription"/>
    <property type="evidence" value="ECO:0007669"/>
    <property type="project" value="InterPro"/>
</dbReference>
<dbReference type="InterPro" id="IPR000792">
    <property type="entry name" value="Tscrpt_reg_LuxR_C"/>
</dbReference>
<proteinExistence type="predicted"/>
<keyword evidence="2 5" id="KW-0238">DNA-binding</keyword>
<accession>A0A1H6DE83</accession>
<dbReference type="PROSITE" id="PS50043">
    <property type="entry name" value="HTH_LUXR_2"/>
    <property type="match status" value="1"/>
</dbReference>
<dbReference type="OrthoDB" id="4309410at2"/>
<dbReference type="Pfam" id="PF00196">
    <property type="entry name" value="GerE"/>
    <property type="match status" value="1"/>
</dbReference>
<keyword evidence="6" id="KW-1185">Reference proteome</keyword>
<protein>
    <submittedName>
        <fullName evidence="5">DNA-binding response regulator, NarL/FixJ family, contains REC and HTH domains</fullName>
    </submittedName>
</protein>
<dbReference type="CDD" id="cd06170">
    <property type="entry name" value="LuxR_C_like"/>
    <property type="match status" value="1"/>
</dbReference>
<dbReference type="SMART" id="SM00421">
    <property type="entry name" value="HTH_LUXR"/>
    <property type="match status" value="1"/>
</dbReference>
<dbReference type="PANTHER" id="PTHR44688:SF16">
    <property type="entry name" value="DNA-BINDING TRANSCRIPTIONAL ACTIVATOR DEVR_DOSR"/>
    <property type="match status" value="1"/>
</dbReference>
<keyword evidence="3" id="KW-0804">Transcription</keyword>
<organism evidence="5 6">
    <name type="scientific">Actinacidiphila yanglinensis</name>
    <dbReference type="NCBI Taxonomy" id="310779"/>
    <lineage>
        <taxon>Bacteria</taxon>
        <taxon>Bacillati</taxon>
        <taxon>Actinomycetota</taxon>
        <taxon>Actinomycetes</taxon>
        <taxon>Kitasatosporales</taxon>
        <taxon>Streptomycetaceae</taxon>
        <taxon>Actinacidiphila</taxon>
    </lineage>
</organism>
<evidence type="ECO:0000256" key="2">
    <source>
        <dbReference type="ARBA" id="ARBA00023125"/>
    </source>
</evidence>
<evidence type="ECO:0000256" key="1">
    <source>
        <dbReference type="ARBA" id="ARBA00023015"/>
    </source>
</evidence>
<dbReference type="Proteomes" id="UP000236754">
    <property type="component" value="Unassembled WGS sequence"/>
</dbReference>
<evidence type="ECO:0000313" key="6">
    <source>
        <dbReference type="Proteomes" id="UP000236754"/>
    </source>
</evidence>
<evidence type="ECO:0000313" key="5">
    <source>
        <dbReference type="EMBL" id="SEG83599.1"/>
    </source>
</evidence>
<dbReference type="Gene3D" id="1.10.10.10">
    <property type="entry name" value="Winged helix-like DNA-binding domain superfamily/Winged helix DNA-binding domain"/>
    <property type="match status" value="1"/>
</dbReference>
<keyword evidence="1" id="KW-0805">Transcription regulation</keyword>
<gene>
    <name evidence="5" type="ORF">SAMN05216223_114114</name>
</gene>
<sequence>MTQETLTTGVPHSPLRAGERTETVVLSTPSEPAGAARIPVAIHAPDPISLAGVTSQLNHRPEIRLVDADSRQPGTVAILLAVALDERTLSRLRQLVRTDGVRAVLVANLIREAELLQVIDCGVGAIVWRHEATGPRILQAVLAASRGDGDLPSDLLGRLITQVGIMHRNSKHLPGDPASGLTPREVDVLRLVAEGMETGEIAGKLSYSERTVKNVMHSLTTRLRLRNRAHAVAYALREGYI</sequence>
<evidence type="ECO:0000259" key="4">
    <source>
        <dbReference type="PROSITE" id="PS50043"/>
    </source>
</evidence>
<dbReference type="GO" id="GO:0003677">
    <property type="term" value="F:DNA binding"/>
    <property type="evidence" value="ECO:0007669"/>
    <property type="project" value="UniProtKB-KW"/>
</dbReference>
<reference evidence="5 6" key="1">
    <citation type="submission" date="2016-10" db="EMBL/GenBank/DDBJ databases">
        <authorList>
            <person name="de Groot N.N."/>
        </authorList>
    </citation>
    <scope>NUCLEOTIDE SEQUENCE [LARGE SCALE GENOMIC DNA]</scope>
    <source>
        <strain evidence="5 6">CGMCC 4.2023</strain>
    </source>
</reference>
<dbReference type="SUPFAM" id="SSF46894">
    <property type="entry name" value="C-terminal effector domain of the bipartite response regulators"/>
    <property type="match status" value="1"/>
</dbReference>
<name>A0A1H6DE83_9ACTN</name>
<dbReference type="PROSITE" id="PS00622">
    <property type="entry name" value="HTH_LUXR_1"/>
    <property type="match status" value="1"/>
</dbReference>